<evidence type="ECO:0000313" key="4">
    <source>
        <dbReference type="Proteomes" id="UP001365542"/>
    </source>
</evidence>
<dbReference type="Gene3D" id="1.10.245.10">
    <property type="entry name" value="SWIB/MDM2 domain"/>
    <property type="match status" value="1"/>
</dbReference>
<feature type="compositionally biased region" description="Basic and acidic residues" evidence="1">
    <location>
        <begin position="213"/>
        <end position="225"/>
    </location>
</feature>
<dbReference type="PANTHER" id="PTHR13844">
    <property type="entry name" value="SWI/SNF-RELATED MATRIX-ASSOCIATED ACTIN-DEPENDENT REGULATOR OF CHROMATIN SUBFAMILY D"/>
    <property type="match status" value="1"/>
</dbReference>
<feature type="domain" description="DM2" evidence="2">
    <location>
        <begin position="302"/>
        <end position="379"/>
    </location>
</feature>
<dbReference type="InterPro" id="IPR036885">
    <property type="entry name" value="SWIB_MDM2_dom_sf"/>
</dbReference>
<feature type="compositionally biased region" description="Basic and acidic residues" evidence="1">
    <location>
        <begin position="197"/>
        <end position="206"/>
    </location>
</feature>
<feature type="region of interest" description="Disordered" evidence="1">
    <location>
        <begin position="12"/>
        <end position="63"/>
    </location>
</feature>
<accession>A0AAV9X939</accession>
<feature type="region of interest" description="Disordered" evidence="1">
    <location>
        <begin position="188"/>
        <end position="228"/>
    </location>
</feature>
<evidence type="ECO:0000256" key="1">
    <source>
        <dbReference type="SAM" id="MobiDB-lite"/>
    </source>
</evidence>
<dbReference type="CDD" id="cd10568">
    <property type="entry name" value="SWIB_like"/>
    <property type="match status" value="1"/>
</dbReference>
<dbReference type="AlphaFoldDB" id="A0AAV9X939"/>
<feature type="compositionally biased region" description="Polar residues" evidence="1">
    <location>
        <begin position="50"/>
        <end position="60"/>
    </location>
</feature>
<dbReference type="InterPro" id="IPR003121">
    <property type="entry name" value="SWIB_MDM2_domain"/>
</dbReference>
<sequence length="520" mass="58866">MNAMATPINYTSRMGGPQYAHQQLQTPTRGPAPGAIHVQQNRRGPGPMVTHQQSGHQPLSQAQMQHQAAQARALELEQAKRRARKPTDKTISPAIEDIAPLTSSYNDIRGLERRLDATIMRKRLDVQDAAAKLSKNHRVFRLYLSNTAINQPWQAPASLDETSFDFSTDYIPSFRMKIEGRLLDIDETAGPEPQENATDKSQDESSKSAAKTATDKEPKKEEPKPPKKLSQFFKSIRVELSRSNMDPSFTEASVVEWQRPSPPAPAKPGAPAATPPPEFDGFEFERKLEMNALCTIQLVRDEQPERFQLSPELQGVLDTAEDSKAGILVGIWEYALLNNLQERDDRRNINCDEKLRKVFKMDKIQLPQVPDLVTPHLKPLEPIVIKYMIKVENVASTTPVVYDILMTEDEPLRLRMIKIMNSQMTSPLHRNLTMEDDNIAVLVQAINHSKAKRDFWTSLGMDPASFIQRWVSSQKRDLEVILGEKGVDNEESRRASFYQRDIVSQNAYLLLHGRDMAGMR</sequence>
<name>A0AAV9X939_9PEZI</name>
<dbReference type="Pfam" id="PF02201">
    <property type="entry name" value="SWIB"/>
    <property type="match status" value="1"/>
</dbReference>
<feature type="region of interest" description="Disordered" evidence="1">
    <location>
        <begin position="251"/>
        <end position="278"/>
    </location>
</feature>
<evidence type="ECO:0000259" key="2">
    <source>
        <dbReference type="PROSITE" id="PS51925"/>
    </source>
</evidence>
<protein>
    <submittedName>
        <fullName evidence="3">SWI/SNF complex component snf12</fullName>
    </submittedName>
</protein>
<keyword evidence="4" id="KW-1185">Reference proteome</keyword>
<reference evidence="3 4" key="1">
    <citation type="submission" date="2019-10" db="EMBL/GenBank/DDBJ databases">
        <authorList>
            <person name="Palmer J.M."/>
        </authorList>
    </citation>
    <scope>NUCLEOTIDE SEQUENCE [LARGE SCALE GENOMIC DNA]</scope>
    <source>
        <strain evidence="3 4">TWF694</strain>
    </source>
</reference>
<organism evidence="3 4">
    <name type="scientific">Orbilia ellipsospora</name>
    <dbReference type="NCBI Taxonomy" id="2528407"/>
    <lineage>
        <taxon>Eukaryota</taxon>
        <taxon>Fungi</taxon>
        <taxon>Dikarya</taxon>
        <taxon>Ascomycota</taxon>
        <taxon>Pezizomycotina</taxon>
        <taxon>Orbiliomycetes</taxon>
        <taxon>Orbiliales</taxon>
        <taxon>Orbiliaceae</taxon>
        <taxon>Orbilia</taxon>
    </lineage>
</organism>
<dbReference type="SMART" id="SM00151">
    <property type="entry name" value="SWIB"/>
    <property type="match status" value="1"/>
</dbReference>
<dbReference type="InterPro" id="IPR019835">
    <property type="entry name" value="SWIB_domain"/>
</dbReference>
<feature type="compositionally biased region" description="Pro residues" evidence="1">
    <location>
        <begin position="260"/>
        <end position="278"/>
    </location>
</feature>
<gene>
    <name evidence="3" type="primary">SNF12</name>
    <name evidence="3" type="ORF">TWF694_011862</name>
</gene>
<comment type="caution">
    <text evidence="3">The sequence shown here is derived from an EMBL/GenBank/DDBJ whole genome shotgun (WGS) entry which is preliminary data.</text>
</comment>
<dbReference type="Proteomes" id="UP001365542">
    <property type="component" value="Unassembled WGS sequence"/>
</dbReference>
<dbReference type="EMBL" id="JAVHJO010000009">
    <property type="protein sequence ID" value="KAK6537689.1"/>
    <property type="molecule type" value="Genomic_DNA"/>
</dbReference>
<dbReference type="PROSITE" id="PS51925">
    <property type="entry name" value="SWIB_MDM2"/>
    <property type="match status" value="1"/>
</dbReference>
<proteinExistence type="predicted"/>
<dbReference type="SUPFAM" id="SSF47592">
    <property type="entry name" value="SWIB/MDM2 domain"/>
    <property type="match status" value="1"/>
</dbReference>
<evidence type="ECO:0000313" key="3">
    <source>
        <dbReference type="EMBL" id="KAK6537689.1"/>
    </source>
</evidence>